<evidence type="ECO:0000313" key="2">
    <source>
        <dbReference type="EMBL" id="RJE20330.1"/>
    </source>
</evidence>
<proteinExistence type="predicted"/>
<keyword evidence="3" id="KW-1185">Reference proteome</keyword>
<evidence type="ECO:0000313" key="3">
    <source>
        <dbReference type="Proteomes" id="UP000266188"/>
    </source>
</evidence>
<dbReference type="EMBL" id="MVGC01000317">
    <property type="protein sequence ID" value="RJE20330.1"/>
    <property type="molecule type" value="Genomic_DNA"/>
</dbReference>
<keyword evidence="1" id="KW-1133">Transmembrane helix</keyword>
<feature type="transmembrane region" description="Helical" evidence="1">
    <location>
        <begin position="251"/>
        <end position="274"/>
    </location>
</feature>
<keyword evidence="1" id="KW-0472">Membrane</keyword>
<dbReference type="Proteomes" id="UP000266188">
    <property type="component" value="Unassembled WGS sequence"/>
</dbReference>
<dbReference type="OrthoDB" id="4508637at2759"/>
<protein>
    <submittedName>
        <fullName evidence="2">Uncharacterized protein</fullName>
    </submittedName>
</protein>
<gene>
    <name evidence="2" type="ORF">PHISCL_07327</name>
</gene>
<evidence type="ECO:0000256" key="1">
    <source>
        <dbReference type="SAM" id="Phobius"/>
    </source>
</evidence>
<dbReference type="AlphaFoldDB" id="A0A3A2ZCI5"/>
<reference evidence="3" key="1">
    <citation type="submission" date="2017-02" db="EMBL/GenBank/DDBJ databases">
        <authorList>
            <person name="Tafer H."/>
            <person name="Lopandic K."/>
        </authorList>
    </citation>
    <scope>NUCLEOTIDE SEQUENCE [LARGE SCALE GENOMIC DNA]</scope>
    <source>
        <strain evidence="3">CBS 366.77</strain>
    </source>
</reference>
<keyword evidence="1" id="KW-0812">Transmembrane</keyword>
<accession>A0A3A2ZCI5</accession>
<comment type="caution">
    <text evidence="2">The sequence shown here is derived from an EMBL/GenBank/DDBJ whole genome shotgun (WGS) entry which is preliminary data.</text>
</comment>
<sequence length="301" mass="33691">MSSTSFTQTSTTTPDLLSLTTPFVQPSECDSYWYLTSGSAEDYYHGTSFSVLVSDPADKRFSSCQPSGWDNVATEDRFSFSPAVCPSKWVYYDMAEATSTSNGSIEAIYSTAYCCARCALSINQITPLQQYYHANEKPSGFSLWRRPEFLIPTMTNPCYHEYIYEKATLTGRPSHGTGSAEPFSSGIQAHEAWKISWVSSDRKTLSPSLPTLTSSRLIPMWTPGKKLRPGEYTPYEREGSDMPGWKPLMNFVMIGVPIIGVAIIAAIVWCCICCRRARRKEKEKLAGLIAERNRETDSYKP</sequence>
<organism evidence="2 3">
    <name type="scientific">Aspergillus sclerotialis</name>
    <dbReference type="NCBI Taxonomy" id="2070753"/>
    <lineage>
        <taxon>Eukaryota</taxon>
        <taxon>Fungi</taxon>
        <taxon>Dikarya</taxon>
        <taxon>Ascomycota</taxon>
        <taxon>Pezizomycotina</taxon>
        <taxon>Eurotiomycetes</taxon>
        <taxon>Eurotiomycetidae</taxon>
        <taxon>Eurotiales</taxon>
        <taxon>Aspergillaceae</taxon>
        <taxon>Aspergillus</taxon>
        <taxon>Aspergillus subgen. Polypaecilum</taxon>
    </lineage>
</organism>
<name>A0A3A2ZCI5_9EURO</name>